<dbReference type="SUPFAM" id="SSF46626">
    <property type="entry name" value="Cytochrome c"/>
    <property type="match status" value="3"/>
</dbReference>
<organism evidence="7 8">
    <name type="scientific">Comamonas faecalis</name>
    <dbReference type="NCBI Taxonomy" id="1387849"/>
    <lineage>
        <taxon>Bacteria</taxon>
        <taxon>Pseudomonadati</taxon>
        <taxon>Pseudomonadota</taxon>
        <taxon>Betaproteobacteria</taxon>
        <taxon>Burkholderiales</taxon>
        <taxon>Comamonadaceae</taxon>
        <taxon>Comamonas</taxon>
    </lineage>
</organism>
<evidence type="ECO:0000256" key="1">
    <source>
        <dbReference type="ARBA" id="ARBA00022617"/>
    </source>
</evidence>
<evidence type="ECO:0000313" key="8">
    <source>
        <dbReference type="Proteomes" id="UP001501627"/>
    </source>
</evidence>
<proteinExistence type="predicted"/>
<dbReference type="Proteomes" id="UP001501627">
    <property type="component" value="Unassembled WGS sequence"/>
</dbReference>
<dbReference type="PANTHER" id="PTHR35008">
    <property type="entry name" value="BLL4482 PROTEIN-RELATED"/>
    <property type="match status" value="1"/>
</dbReference>
<dbReference type="PROSITE" id="PS51007">
    <property type="entry name" value="CYTC"/>
    <property type="match status" value="3"/>
</dbReference>
<feature type="signal peptide" evidence="5">
    <location>
        <begin position="1"/>
        <end position="23"/>
    </location>
</feature>
<keyword evidence="2 4" id="KW-0479">Metal-binding</keyword>
<keyword evidence="5" id="KW-0732">Signal</keyword>
<accession>A0ABP7R7H4</accession>
<dbReference type="PANTHER" id="PTHR35008:SF4">
    <property type="entry name" value="BLL4482 PROTEIN"/>
    <property type="match status" value="1"/>
</dbReference>
<comment type="caution">
    <text evidence="7">The sequence shown here is derived from an EMBL/GenBank/DDBJ whole genome shotgun (WGS) entry which is preliminary data.</text>
</comment>
<dbReference type="InterPro" id="IPR006311">
    <property type="entry name" value="TAT_signal"/>
</dbReference>
<keyword evidence="1 4" id="KW-0349">Heme</keyword>
<dbReference type="EMBL" id="BAABBP010000011">
    <property type="protein sequence ID" value="GAA3993164.1"/>
    <property type="molecule type" value="Genomic_DNA"/>
</dbReference>
<dbReference type="InterPro" id="IPR014353">
    <property type="entry name" value="Membr-bd_ADH_cyt_c"/>
</dbReference>
<dbReference type="Pfam" id="PF00034">
    <property type="entry name" value="Cytochrom_C"/>
    <property type="match status" value="2"/>
</dbReference>
<reference evidence="8" key="1">
    <citation type="journal article" date="2019" name="Int. J. Syst. Evol. Microbiol.">
        <title>The Global Catalogue of Microorganisms (GCM) 10K type strain sequencing project: providing services to taxonomists for standard genome sequencing and annotation.</title>
        <authorList>
            <consortium name="The Broad Institute Genomics Platform"/>
            <consortium name="The Broad Institute Genome Sequencing Center for Infectious Disease"/>
            <person name="Wu L."/>
            <person name="Ma J."/>
        </authorList>
    </citation>
    <scope>NUCLEOTIDE SEQUENCE [LARGE SCALE GENOMIC DNA]</scope>
    <source>
        <strain evidence="8">JCM 17561</strain>
    </source>
</reference>
<protein>
    <submittedName>
        <fullName evidence="7">Cytochrome c</fullName>
    </submittedName>
</protein>
<dbReference type="PIRSF" id="PIRSF000018">
    <property type="entry name" value="Mb_ADH_cyt_c"/>
    <property type="match status" value="1"/>
</dbReference>
<keyword evidence="3 4" id="KW-0408">Iron</keyword>
<dbReference type="Gene3D" id="1.10.760.10">
    <property type="entry name" value="Cytochrome c-like domain"/>
    <property type="match status" value="2"/>
</dbReference>
<keyword evidence="8" id="KW-1185">Reference proteome</keyword>
<evidence type="ECO:0000256" key="4">
    <source>
        <dbReference type="PROSITE-ProRule" id="PRU00433"/>
    </source>
</evidence>
<sequence length="427" mass="45444">MTARRRLLWMLACAALAVLVAGAAAVRWLNHLDEAPLPAQGTAPSTDPAVVERGAYLARVGNCIACHSAPGGAPLAGALAVQTPFGAIYSSNLTPDADTGLGLWTAEEFWRALHNGRSRDGRLLYPAFPYTSFTQLTREDSDALFAFLRSVPAVRQAPPAHELAFPANSQGALALWRALYFRPGSPPHDEAQPPQWNRGAYLVRAVAHCAACHTPRNALGGLRGSADLTGAWLPGGRWYAPSLVDPAEASLAAWPPEEAAALLASGVSRHGSVSGPMAEVVFTGLQYLDAGDLDAMVGYLRALEQRPARKAPVHAAPPAVLERGREVYAQHCAQCHGRQGEGRGGFVALAGRRAVTLEHADNLVQMLVHGGYSPATRGNPRPHGMPPFAQQLSDADMAAVLSYIRSAWGNQASAVNAMDIHRARERR</sequence>
<evidence type="ECO:0000256" key="5">
    <source>
        <dbReference type="SAM" id="SignalP"/>
    </source>
</evidence>
<evidence type="ECO:0000256" key="2">
    <source>
        <dbReference type="ARBA" id="ARBA00022723"/>
    </source>
</evidence>
<feature type="domain" description="Cytochrome c" evidence="6">
    <location>
        <begin position="319"/>
        <end position="408"/>
    </location>
</feature>
<dbReference type="InterPro" id="IPR009056">
    <property type="entry name" value="Cyt_c-like_dom"/>
</dbReference>
<name>A0ABP7R7H4_9BURK</name>
<feature type="chain" id="PRO_5046926151" evidence="5">
    <location>
        <begin position="24"/>
        <end position="427"/>
    </location>
</feature>
<dbReference type="RefSeq" id="WP_103045250.1">
    <property type="nucleotide sequence ID" value="NZ_BAABBP010000011.1"/>
</dbReference>
<dbReference type="PROSITE" id="PS51318">
    <property type="entry name" value="TAT"/>
    <property type="match status" value="1"/>
</dbReference>
<evidence type="ECO:0000313" key="7">
    <source>
        <dbReference type="EMBL" id="GAA3993164.1"/>
    </source>
</evidence>
<evidence type="ECO:0000256" key="3">
    <source>
        <dbReference type="ARBA" id="ARBA00023004"/>
    </source>
</evidence>
<feature type="domain" description="Cytochrome c" evidence="6">
    <location>
        <begin position="49"/>
        <end position="152"/>
    </location>
</feature>
<feature type="domain" description="Cytochrome c" evidence="6">
    <location>
        <begin position="194"/>
        <end position="304"/>
    </location>
</feature>
<evidence type="ECO:0000259" key="6">
    <source>
        <dbReference type="PROSITE" id="PS51007"/>
    </source>
</evidence>
<dbReference type="InterPro" id="IPR051459">
    <property type="entry name" value="Cytochrome_c-type_DH"/>
</dbReference>
<gene>
    <name evidence="7" type="ORF">GCM10022279_15630</name>
</gene>
<dbReference type="InterPro" id="IPR036909">
    <property type="entry name" value="Cyt_c-like_dom_sf"/>
</dbReference>